<dbReference type="Proteomes" id="UP001302367">
    <property type="component" value="Chromosome 10"/>
</dbReference>
<gene>
    <name evidence="1" type="ORF">RHO25_013168</name>
</gene>
<evidence type="ECO:0000313" key="1">
    <source>
        <dbReference type="EMBL" id="WPB08502.1"/>
    </source>
</evidence>
<reference evidence="1 2" key="1">
    <citation type="submission" date="2023-09" db="EMBL/GenBank/DDBJ databases">
        <title>Complete-Gapless Cercospora beticola genome.</title>
        <authorList>
            <person name="Wyatt N.A."/>
            <person name="Spanner R.E."/>
            <person name="Bolton M.D."/>
        </authorList>
    </citation>
    <scope>NUCLEOTIDE SEQUENCE [LARGE SCALE GENOMIC DNA]</scope>
    <source>
        <strain evidence="1">Cb09-40</strain>
    </source>
</reference>
<dbReference type="RefSeq" id="XP_065459737.1">
    <property type="nucleotide sequence ID" value="XM_065603665.1"/>
</dbReference>
<proteinExistence type="predicted"/>
<protein>
    <submittedName>
        <fullName evidence="1">Uncharacterized protein</fullName>
    </submittedName>
</protein>
<dbReference type="GeneID" id="90644937"/>
<accession>A0ABZ0P9B0</accession>
<name>A0ABZ0P9B0_CERBT</name>
<keyword evidence="2" id="KW-1185">Reference proteome</keyword>
<dbReference type="EMBL" id="CP134193">
    <property type="protein sequence ID" value="WPB08502.1"/>
    <property type="molecule type" value="Genomic_DNA"/>
</dbReference>
<sequence length="130" mass="14629">MFVREEQRSRRISEVGYFGELPALPPLPADTNNTKEEDECTAITARLARCKSTVEWDEQSRTFLAWCTRLLKHIRICADAAATSANAIDANSAAIADIQDKLARTQNFLAQPELDDDLIHSLQQRLSQLQ</sequence>
<organism evidence="1 2">
    <name type="scientific">Cercospora beticola</name>
    <name type="common">Sugarbeet leaf spot fungus</name>
    <dbReference type="NCBI Taxonomy" id="122368"/>
    <lineage>
        <taxon>Eukaryota</taxon>
        <taxon>Fungi</taxon>
        <taxon>Dikarya</taxon>
        <taxon>Ascomycota</taxon>
        <taxon>Pezizomycotina</taxon>
        <taxon>Dothideomycetes</taxon>
        <taxon>Dothideomycetidae</taxon>
        <taxon>Mycosphaerellales</taxon>
        <taxon>Mycosphaerellaceae</taxon>
        <taxon>Cercospora</taxon>
    </lineage>
</organism>
<evidence type="ECO:0000313" key="2">
    <source>
        <dbReference type="Proteomes" id="UP001302367"/>
    </source>
</evidence>